<sequence length="281" mass="31747">MEAREKAERNVGEFSMEMELESTHANSDGSPKIPTGASDQPETHSLSPPEFRVRQFWKIGGAIREVHVKIKALSSTFMERSNADSVYAVPALLISSQGVRNVRTKPRDLLGNSSYSTQRNGTFRRRVEGMNSEQRANSKFRLKLWKIGDQELNRVDRWKITRGKEEQEERRSMVRWWGVVVVSVTLSSQSFPEELQEPTQRKIQEDIQKKIQQDTQEDPQGNRALPKPPTDLAKDSIPRQKALTNPGGSPKSEGSKTAKMAGKYDCEQLGTPPPSLDLDQD</sequence>
<feature type="compositionally biased region" description="Basic and acidic residues" evidence="1">
    <location>
        <begin position="199"/>
        <end position="212"/>
    </location>
</feature>
<reference evidence="2 3" key="1">
    <citation type="submission" date="2015-07" db="EMBL/GenBank/DDBJ databases">
        <title>The genome of Dufourea novaeangliae.</title>
        <authorList>
            <person name="Pan H."/>
            <person name="Kapheim K."/>
        </authorList>
    </citation>
    <scope>NUCLEOTIDE SEQUENCE [LARGE SCALE GENOMIC DNA]</scope>
    <source>
        <strain evidence="2">0120121106</strain>
        <tissue evidence="2">Whole body</tissue>
    </source>
</reference>
<keyword evidence="3" id="KW-1185">Reference proteome</keyword>
<feature type="compositionally biased region" description="Basic and acidic residues" evidence="1">
    <location>
        <begin position="1"/>
        <end position="11"/>
    </location>
</feature>
<accession>A0A154PJ46</accession>
<name>A0A154PJ46_DUFNO</name>
<dbReference type="EMBL" id="KQ434936">
    <property type="protein sequence ID" value="KZC11879.1"/>
    <property type="molecule type" value="Genomic_DNA"/>
</dbReference>
<dbReference type="AlphaFoldDB" id="A0A154PJ46"/>
<feature type="region of interest" description="Disordered" evidence="1">
    <location>
        <begin position="190"/>
        <end position="281"/>
    </location>
</feature>
<feature type="compositionally biased region" description="Polar residues" evidence="1">
    <location>
        <begin position="37"/>
        <end position="46"/>
    </location>
</feature>
<dbReference type="Proteomes" id="UP000076502">
    <property type="component" value="Unassembled WGS sequence"/>
</dbReference>
<evidence type="ECO:0000313" key="2">
    <source>
        <dbReference type="EMBL" id="KZC11879.1"/>
    </source>
</evidence>
<gene>
    <name evidence="2" type="ORF">WN55_03382</name>
</gene>
<feature type="region of interest" description="Disordered" evidence="1">
    <location>
        <begin position="1"/>
        <end position="47"/>
    </location>
</feature>
<evidence type="ECO:0000313" key="3">
    <source>
        <dbReference type="Proteomes" id="UP000076502"/>
    </source>
</evidence>
<protein>
    <submittedName>
        <fullName evidence="2">Uncharacterized protein</fullName>
    </submittedName>
</protein>
<organism evidence="2 3">
    <name type="scientific">Dufourea novaeangliae</name>
    <name type="common">Sweat bee</name>
    <dbReference type="NCBI Taxonomy" id="178035"/>
    <lineage>
        <taxon>Eukaryota</taxon>
        <taxon>Metazoa</taxon>
        <taxon>Ecdysozoa</taxon>
        <taxon>Arthropoda</taxon>
        <taxon>Hexapoda</taxon>
        <taxon>Insecta</taxon>
        <taxon>Pterygota</taxon>
        <taxon>Neoptera</taxon>
        <taxon>Endopterygota</taxon>
        <taxon>Hymenoptera</taxon>
        <taxon>Apocrita</taxon>
        <taxon>Aculeata</taxon>
        <taxon>Apoidea</taxon>
        <taxon>Anthophila</taxon>
        <taxon>Halictidae</taxon>
        <taxon>Rophitinae</taxon>
        <taxon>Dufourea</taxon>
    </lineage>
</organism>
<evidence type="ECO:0000256" key="1">
    <source>
        <dbReference type="SAM" id="MobiDB-lite"/>
    </source>
</evidence>
<proteinExistence type="predicted"/>